<evidence type="ECO:0000256" key="1">
    <source>
        <dbReference type="ARBA" id="ARBA00022460"/>
    </source>
</evidence>
<organism evidence="4 5">
    <name type="scientific">Hypothenemus hampei</name>
    <name type="common">Coffee berry borer</name>
    <dbReference type="NCBI Taxonomy" id="57062"/>
    <lineage>
        <taxon>Eukaryota</taxon>
        <taxon>Metazoa</taxon>
        <taxon>Ecdysozoa</taxon>
        <taxon>Arthropoda</taxon>
        <taxon>Hexapoda</taxon>
        <taxon>Insecta</taxon>
        <taxon>Pterygota</taxon>
        <taxon>Neoptera</taxon>
        <taxon>Endopterygota</taxon>
        <taxon>Coleoptera</taxon>
        <taxon>Polyphaga</taxon>
        <taxon>Cucujiformia</taxon>
        <taxon>Curculionidae</taxon>
        <taxon>Scolytinae</taxon>
        <taxon>Hypothenemus</taxon>
    </lineage>
</organism>
<evidence type="ECO:0000256" key="3">
    <source>
        <dbReference type="SAM" id="MobiDB-lite"/>
    </source>
</evidence>
<accession>A0ABD1EWM3</accession>
<dbReference type="PROSITE" id="PS51155">
    <property type="entry name" value="CHIT_BIND_RR_2"/>
    <property type="match status" value="1"/>
</dbReference>
<dbReference type="EMBL" id="JBDJPC010000005">
    <property type="protein sequence ID" value="KAL1502362.1"/>
    <property type="molecule type" value="Genomic_DNA"/>
</dbReference>
<reference evidence="4 5" key="1">
    <citation type="submission" date="2024-05" db="EMBL/GenBank/DDBJ databases">
        <title>Genetic variation in Jamaican populations of the coffee berry borer (Hypothenemus hampei).</title>
        <authorList>
            <person name="Errbii M."/>
            <person name="Myrie A."/>
        </authorList>
    </citation>
    <scope>NUCLEOTIDE SEQUENCE [LARGE SCALE GENOMIC DNA]</scope>
    <source>
        <strain evidence="4">JA-Hopewell-2020-01-JO</strain>
        <tissue evidence="4">Whole body</tissue>
    </source>
</reference>
<feature type="compositionally biased region" description="Pro residues" evidence="3">
    <location>
        <begin position="156"/>
        <end position="180"/>
    </location>
</feature>
<dbReference type="InterPro" id="IPR051217">
    <property type="entry name" value="Insect_Cuticle_Struc_Prot"/>
</dbReference>
<proteinExistence type="predicted"/>
<evidence type="ECO:0000313" key="4">
    <source>
        <dbReference type="EMBL" id="KAL1502362.1"/>
    </source>
</evidence>
<feature type="region of interest" description="Disordered" evidence="3">
    <location>
        <begin position="315"/>
        <end position="366"/>
    </location>
</feature>
<evidence type="ECO:0000313" key="5">
    <source>
        <dbReference type="Proteomes" id="UP001566132"/>
    </source>
</evidence>
<feature type="compositionally biased region" description="Pro residues" evidence="3">
    <location>
        <begin position="342"/>
        <end position="352"/>
    </location>
</feature>
<dbReference type="InterPro" id="IPR000618">
    <property type="entry name" value="Insect_cuticle"/>
</dbReference>
<feature type="compositionally biased region" description="Polar residues" evidence="3">
    <location>
        <begin position="357"/>
        <end position="366"/>
    </location>
</feature>
<sequence>MKELKILGEEEDKPHFSKKFISHLSTLYKSTSYFNGTILIYSAQWRTKGIFLQKILDMTIRIPVVFCCLMAAAYAAIAPGENAYLPPKNGYNYPKPNVPFPSGPAPRPPSPPPQPRPSYSPPTRPPQATIPPPFQPSPSPFNPPSVPFKPTGRPTYIPPTQTPFRPQPPSPPVRPTPPQRPSGTRPPGYLPPQGPPSRPPGYGPPSTPPPYRPPQQPISPPARPIGPPGPRQPPREGGPVNGFGENDHLLVPHKPGNPFDFKYEVKDEFGNDYSHNAINDGDTTNGEYRVQLPDGRVQVVKYTANWASGFHAKISYEGQPTYRQPPTQSGGGGYPSQRPIGPTGPGPQPPKPIGGQNYSPNGGYNY</sequence>
<protein>
    <submittedName>
        <fullName evidence="4">Uncharacterized protein</fullName>
    </submittedName>
</protein>
<dbReference type="Pfam" id="PF00379">
    <property type="entry name" value="Chitin_bind_4"/>
    <property type="match status" value="1"/>
</dbReference>
<feature type="compositionally biased region" description="Pro residues" evidence="3">
    <location>
        <begin position="96"/>
        <end position="147"/>
    </location>
</feature>
<feature type="compositionally biased region" description="Pro residues" evidence="3">
    <location>
        <begin position="188"/>
        <end position="232"/>
    </location>
</feature>
<evidence type="ECO:0000256" key="2">
    <source>
        <dbReference type="PROSITE-ProRule" id="PRU00497"/>
    </source>
</evidence>
<dbReference type="AlphaFoldDB" id="A0ABD1EWM3"/>
<dbReference type="PANTHER" id="PTHR12236:SF79">
    <property type="entry name" value="CUTICULAR PROTEIN 50CB-RELATED"/>
    <property type="match status" value="1"/>
</dbReference>
<dbReference type="InterPro" id="IPR031311">
    <property type="entry name" value="CHIT_BIND_RR_consensus"/>
</dbReference>
<dbReference type="Proteomes" id="UP001566132">
    <property type="component" value="Unassembled WGS sequence"/>
</dbReference>
<dbReference type="PANTHER" id="PTHR12236">
    <property type="entry name" value="STRUCTURAL CONTITUENT OF CUTICLE"/>
    <property type="match status" value="1"/>
</dbReference>
<dbReference type="PROSITE" id="PS00233">
    <property type="entry name" value="CHIT_BIND_RR_1"/>
    <property type="match status" value="1"/>
</dbReference>
<dbReference type="GO" id="GO:0042302">
    <property type="term" value="F:structural constituent of cuticle"/>
    <property type="evidence" value="ECO:0007669"/>
    <property type="project" value="UniProtKB-UniRule"/>
</dbReference>
<name>A0ABD1EWM3_HYPHA</name>
<keyword evidence="1 2" id="KW-0193">Cuticle</keyword>
<keyword evidence="5" id="KW-1185">Reference proteome</keyword>
<comment type="caution">
    <text evidence="4">The sequence shown here is derived from an EMBL/GenBank/DDBJ whole genome shotgun (WGS) entry which is preliminary data.</text>
</comment>
<feature type="region of interest" description="Disordered" evidence="3">
    <location>
        <begin position="96"/>
        <end position="256"/>
    </location>
</feature>
<gene>
    <name evidence="4" type="ORF">ABEB36_007511</name>
</gene>
<dbReference type="PRINTS" id="PR01217">
    <property type="entry name" value="PRICHEXTENSN"/>
</dbReference>